<sequence>MGRVTKLRARLDGLFVGPSELELTEGGIARPLCYLAFPIVVTNLLQTAYNVADTLWLGRYSTEALAAISFAFPLVFLFLSLGLGLSIAGSVLVAQHTGAGESLDAERAAAQTLTYAAIAAVGVGAVAYVAVDDVLAFMGASPAVLPLATAYMRIVSLGMVFVFAFYAFISLMRGRGDTVTPMLVMAGSVALNVVLDPILIFGWWGAPELGIRGAAIATVCCRGLAAVVGVGILLDGRRGLRLRPGQFVPNAAAARRLFRLGLPTALEETGRAVSINLLLAVVGLFSTGVVAGYGVGTRIFSVVVLPTVAFASAVETMTGQNLGAGATDRATATNRFAAAFLFGAMSACGVVVWVAARPLVGLFAADATVVDAGVSFLRTIAPSFGFVGLMRVFTGGLRGAGRTTAASLIVILALGVVRIPAALWGASALGPGGIWVAFAASNVVGGGVASLWFYRTARRRSLARSGVRGGRDRRRLTPAGRPRTHR</sequence>
<dbReference type="NCBIfam" id="TIGR00797">
    <property type="entry name" value="matE"/>
    <property type="match status" value="1"/>
</dbReference>
<keyword evidence="3" id="KW-1003">Cell membrane</keyword>
<dbReference type="InterPro" id="IPR002528">
    <property type="entry name" value="MATE_fam"/>
</dbReference>
<evidence type="ECO:0000313" key="10">
    <source>
        <dbReference type="Proteomes" id="UP000011559"/>
    </source>
</evidence>
<feature type="transmembrane region" description="Helical" evidence="8">
    <location>
        <begin position="32"/>
        <end position="52"/>
    </location>
</feature>
<feature type="transmembrane region" description="Helical" evidence="8">
    <location>
        <begin position="432"/>
        <end position="454"/>
    </location>
</feature>
<feature type="transmembrane region" description="Helical" evidence="8">
    <location>
        <begin position="405"/>
        <end position="426"/>
    </location>
</feature>
<evidence type="ECO:0000256" key="3">
    <source>
        <dbReference type="ARBA" id="ARBA00022475"/>
    </source>
</evidence>
<organism evidence="9 10">
    <name type="scientific">Haloferax prahovense (strain DSM 18310 / JCM 13924 / TL6)</name>
    <dbReference type="NCBI Taxonomy" id="1227461"/>
    <lineage>
        <taxon>Archaea</taxon>
        <taxon>Methanobacteriati</taxon>
        <taxon>Methanobacteriota</taxon>
        <taxon>Stenosarchaea group</taxon>
        <taxon>Halobacteria</taxon>
        <taxon>Halobacteriales</taxon>
        <taxon>Haloferacaceae</taxon>
        <taxon>Haloferax</taxon>
    </lineage>
</organism>
<keyword evidence="6 8" id="KW-0472">Membrane</keyword>
<proteinExistence type="predicted"/>
<accession>M0FWT7</accession>
<feature type="region of interest" description="Disordered" evidence="7">
    <location>
        <begin position="465"/>
        <end position="486"/>
    </location>
</feature>
<evidence type="ECO:0000256" key="1">
    <source>
        <dbReference type="ARBA" id="ARBA00004651"/>
    </source>
</evidence>
<feature type="transmembrane region" description="Helical" evidence="8">
    <location>
        <begin position="64"/>
        <end position="93"/>
    </location>
</feature>
<feature type="transmembrane region" description="Helical" evidence="8">
    <location>
        <begin position="273"/>
        <end position="293"/>
    </location>
</feature>
<dbReference type="InterPro" id="IPR048279">
    <property type="entry name" value="MdtK-like"/>
</dbReference>
<dbReference type="OrthoDB" id="214119at2157"/>
<keyword evidence="4 8" id="KW-0812">Transmembrane</keyword>
<dbReference type="Pfam" id="PF01554">
    <property type="entry name" value="MatE"/>
    <property type="match status" value="2"/>
</dbReference>
<keyword evidence="10" id="KW-1185">Reference proteome</keyword>
<dbReference type="PANTHER" id="PTHR43549">
    <property type="entry name" value="MULTIDRUG RESISTANCE PROTEIN YPNP-RELATED"/>
    <property type="match status" value="1"/>
</dbReference>
<protein>
    <submittedName>
        <fullName evidence="9">MATE family drug/sodium antiporter</fullName>
    </submittedName>
</protein>
<feature type="transmembrane region" description="Helical" evidence="8">
    <location>
        <begin position="113"/>
        <end position="131"/>
    </location>
</feature>
<feature type="transmembrane region" description="Helical" evidence="8">
    <location>
        <begin position="299"/>
        <end position="316"/>
    </location>
</feature>
<dbReference type="EMBL" id="AOLG01000057">
    <property type="protein sequence ID" value="ELZ63717.1"/>
    <property type="molecule type" value="Genomic_DNA"/>
</dbReference>
<feature type="transmembrane region" description="Helical" evidence="8">
    <location>
        <begin position="376"/>
        <end position="393"/>
    </location>
</feature>
<feature type="transmembrane region" description="Helical" evidence="8">
    <location>
        <begin position="210"/>
        <end position="234"/>
    </location>
</feature>
<evidence type="ECO:0000256" key="8">
    <source>
        <dbReference type="SAM" id="Phobius"/>
    </source>
</evidence>
<evidence type="ECO:0000313" key="9">
    <source>
        <dbReference type="EMBL" id="ELZ63717.1"/>
    </source>
</evidence>
<gene>
    <name evidence="9" type="ORF">C457_18938</name>
</gene>
<evidence type="ECO:0000256" key="7">
    <source>
        <dbReference type="SAM" id="MobiDB-lite"/>
    </source>
</evidence>
<name>M0FWT7_HALPT</name>
<evidence type="ECO:0000256" key="6">
    <source>
        <dbReference type="ARBA" id="ARBA00023136"/>
    </source>
</evidence>
<dbReference type="PIRSF" id="PIRSF006603">
    <property type="entry name" value="DinF"/>
    <property type="match status" value="1"/>
</dbReference>
<evidence type="ECO:0000256" key="4">
    <source>
        <dbReference type="ARBA" id="ARBA00022692"/>
    </source>
</evidence>
<dbReference type="GO" id="GO:0042910">
    <property type="term" value="F:xenobiotic transmembrane transporter activity"/>
    <property type="evidence" value="ECO:0007669"/>
    <property type="project" value="InterPro"/>
</dbReference>
<reference evidence="9 10" key="1">
    <citation type="journal article" date="2014" name="PLoS Genet.">
        <title>Phylogenetically driven sequencing of extremely halophilic archaea reveals strategies for static and dynamic osmo-response.</title>
        <authorList>
            <person name="Becker E.A."/>
            <person name="Seitzer P.M."/>
            <person name="Tritt A."/>
            <person name="Larsen D."/>
            <person name="Krusor M."/>
            <person name="Yao A.I."/>
            <person name="Wu D."/>
            <person name="Madern D."/>
            <person name="Eisen J.A."/>
            <person name="Darling A.E."/>
            <person name="Facciotti M.T."/>
        </authorList>
    </citation>
    <scope>NUCLEOTIDE SEQUENCE [LARGE SCALE GENOMIC DNA]</scope>
    <source>
        <strain evidence="10">DSM 18310 / JCM 13924 / TL6</strain>
    </source>
</reference>
<comment type="caution">
    <text evidence="9">The sequence shown here is derived from an EMBL/GenBank/DDBJ whole genome shotgun (WGS) entry which is preliminary data.</text>
</comment>
<evidence type="ECO:0000256" key="2">
    <source>
        <dbReference type="ARBA" id="ARBA00022448"/>
    </source>
</evidence>
<keyword evidence="5 8" id="KW-1133">Transmembrane helix</keyword>
<feature type="transmembrane region" description="Helical" evidence="8">
    <location>
        <begin position="183"/>
        <end position="204"/>
    </location>
</feature>
<feature type="compositionally biased region" description="Basic residues" evidence="7">
    <location>
        <begin position="471"/>
        <end position="486"/>
    </location>
</feature>
<dbReference type="InterPro" id="IPR052031">
    <property type="entry name" value="Membrane_Transporter-Flippase"/>
</dbReference>
<keyword evidence="2" id="KW-0813">Transport</keyword>
<dbReference type="GO" id="GO:0005886">
    <property type="term" value="C:plasma membrane"/>
    <property type="evidence" value="ECO:0007669"/>
    <property type="project" value="UniProtKB-SubCell"/>
</dbReference>
<dbReference type="GO" id="GO:0015297">
    <property type="term" value="F:antiporter activity"/>
    <property type="evidence" value="ECO:0007669"/>
    <property type="project" value="InterPro"/>
</dbReference>
<dbReference type="PATRIC" id="fig|1227461.3.peg.3724"/>
<evidence type="ECO:0000256" key="5">
    <source>
        <dbReference type="ARBA" id="ARBA00022989"/>
    </source>
</evidence>
<feature type="transmembrane region" description="Helical" evidence="8">
    <location>
        <begin position="151"/>
        <end position="171"/>
    </location>
</feature>
<dbReference type="RefSeq" id="WP_008097026.1">
    <property type="nucleotide sequence ID" value="NZ_AOLG01000057.1"/>
</dbReference>
<dbReference type="PANTHER" id="PTHR43549:SF2">
    <property type="entry name" value="MULTIDRUG RESISTANCE PROTEIN NORM-RELATED"/>
    <property type="match status" value="1"/>
</dbReference>
<comment type="subcellular location">
    <subcellularLocation>
        <location evidence="1">Cell membrane</location>
        <topology evidence="1">Multi-pass membrane protein</topology>
    </subcellularLocation>
</comment>
<dbReference type="AlphaFoldDB" id="M0FWT7"/>
<feature type="transmembrane region" description="Helical" evidence="8">
    <location>
        <begin position="336"/>
        <end position="356"/>
    </location>
</feature>
<dbReference type="Proteomes" id="UP000011559">
    <property type="component" value="Unassembled WGS sequence"/>
</dbReference>